<dbReference type="SUPFAM" id="SSF103111">
    <property type="entry name" value="Activator of Hsp90 ATPase, Aha1"/>
    <property type="match status" value="1"/>
</dbReference>
<dbReference type="AlphaFoldDB" id="A0AAW1R910"/>
<dbReference type="GO" id="GO:0006457">
    <property type="term" value="P:protein folding"/>
    <property type="evidence" value="ECO:0007669"/>
    <property type="project" value="TreeGrafter"/>
</dbReference>
<name>A0AAW1R910_9CHLO</name>
<evidence type="ECO:0000259" key="2">
    <source>
        <dbReference type="SMART" id="SM01000"/>
    </source>
</evidence>
<dbReference type="GO" id="GO:0051087">
    <property type="term" value="F:protein-folding chaperone binding"/>
    <property type="evidence" value="ECO:0007669"/>
    <property type="project" value="InterPro"/>
</dbReference>
<gene>
    <name evidence="3" type="ORF">WJX72_010838</name>
</gene>
<dbReference type="EMBL" id="JALJOR010000001">
    <property type="protein sequence ID" value="KAK9830294.1"/>
    <property type="molecule type" value="Genomic_DNA"/>
</dbReference>
<sequence>MAKWCEKDPRWVVADREDGSNVNGWHWEEKNKVAWSRARLADLLEGLESPQEEGVGAQITGVTDLTGEALLTIRKGNKKFAVFDLTLTLAWAGRCGEESNEVKGEVKITEFASTNEEDEYHFEVSATGTGKEQDQLKQTVKRMRPAILKQLAVFVAEINQLQQ</sequence>
<comment type="similarity">
    <text evidence="1">Belongs to the AHA1 family.</text>
</comment>
<keyword evidence="4" id="KW-1185">Reference proteome</keyword>
<feature type="domain" description="Activator of Hsp90 ATPase AHSA1-like N-terminal" evidence="2">
    <location>
        <begin position="29"/>
        <end position="160"/>
    </location>
</feature>
<accession>A0AAW1R910</accession>
<protein>
    <recommendedName>
        <fullName evidence="2">Activator of Hsp90 ATPase AHSA1-like N-terminal domain-containing protein</fullName>
    </recommendedName>
</protein>
<comment type="caution">
    <text evidence="3">The sequence shown here is derived from an EMBL/GenBank/DDBJ whole genome shotgun (WGS) entry which is preliminary data.</text>
</comment>
<dbReference type="Pfam" id="PF09229">
    <property type="entry name" value="Aha1_N"/>
    <property type="match status" value="1"/>
</dbReference>
<dbReference type="PANTHER" id="PTHR13009">
    <property type="entry name" value="HEAT SHOCK PROTEIN 90 HSP90 CO-CHAPERONE AHA-1"/>
    <property type="match status" value="1"/>
</dbReference>
<dbReference type="PANTHER" id="PTHR13009:SF21">
    <property type="entry name" value="ACTIVATOR OF HSP90 ATPASE"/>
    <property type="match status" value="1"/>
</dbReference>
<evidence type="ECO:0000256" key="1">
    <source>
        <dbReference type="ARBA" id="ARBA00006817"/>
    </source>
</evidence>
<dbReference type="InterPro" id="IPR036338">
    <property type="entry name" value="Aha1"/>
</dbReference>
<organism evidence="3 4">
    <name type="scientific">[Myrmecia] bisecta</name>
    <dbReference type="NCBI Taxonomy" id="41462"/>
    <lineage>
        <taxon>Eukaryota</taxon>
        <taxon>Viridiplantae</taxon>
        <taxon>Chlorophyta</taxon>
        <taxon>core chlorophytes</taxon>
        <taxon>Trebouxiophyceae</taxon>
        <taxon>Trebouxiales</taxon>
        <taxon>Trebouxiaceae</taxon>
        <taxon>Myrmecia</taxon>
    </lineage>
</organism>
<dbReference type="GO" id="GO:0005829">
    <property type="term" value="C:cytosol"/>
    <property type="evidence" value="ECO:0007669"/>
    <property type="project" value="TreeGrafter"/>
</dbReference>
<evidence type="ECO:0000313" key="3">
    <source>
        <dbReference type="EMBL" id="KAK9830294.1"/>
    </source>
</evidence>
<proteinExistence type="inferred from homology"/>
<dbReference type="SMART" id="SM01000">
    <property type="entry name" value="Aha1_N"/>
    <property type="match status" value="1"/>
</dbReference>
<dbReference type="InterPro" id="IPR015310">
    <property type="entry name" value="AHSA1-like_N"/>
</dbReference>
<dbReference type="Gene3D" id="3.15.10.20">
    <property type="entry name" value="Activator of Hsp90 ATPase Aha1, N-terminal domain"/>
    <property type="match status" value="1"/>
</dbReference>
<dbReference type="Proteomes" id="UP001489004">
    <property type="component" value="Unassembled WGS sequence"/>
</dbReference>
<dbReference type="GO" id="GO:0001671">
    <property type="term" value="F:ATPase activator activity"/>
    <property type="evidence" value="ECO:0007669"/>
    <property type="project" value="InterPro"/>
</dbReference>
<reference evidence="3 4" key="1">
    <citation type="journal article" date="2024" name="Nat. Commun.">
        <title>Phylogenomics reveals the evolutionary origins of lichenization in chlorophyte algae.</title>
        <authorList>
            <person name="Puginier C."/>
            <person name="Libourel C."/>
            <person name="Otte J."/>
            <person name="Skaloud P."/>
            <person name="Haon M."/>
            <person name="Grisel S."/>
            <person name="Petersen M."/>
            <person name="Berrin J.G."/>
            <person name="Delaux P.M."/>
            <person name="Dal Grande F."/>
            <person name="Keller J."/>
        </authorList>
    </citation>
    <scope>NUCLEOTIDE SEQUENCE [LARGE SCALE GENOMIC DNA]</scope>
    <source>
        <strain evidence="3 4">SAG 2043</strain>
    </source>
</reference>
<evidence type="ECO:0000313" key="4">
    <source>
        <dbReference type="Proteomes" id="UP001489004"/>
    </source>
</evidence>